<dbReference type="SUPFAM" id="SSF52540">
    <property type="entry name" value="P-loop containing nucleoside triphosphate hydrolases"/>
    <property type="match status" value="1"/>
</dbReference>
<dbReference type="PANTHER" id="PTHR42711">
    <property type="entry name" value="ABC TRANSPORTER ATP-BINDING PROTEIN"/>
    <property type="match status" value="1"/>
</dbReference>
<dbReference type="Gene3D" id="3.40.50.300">
    <property type="entry name" value="P-loop containing nucleotide triphosphate hydrolases"/>
    <property type="match status" value="1"/>
</dbReference>
<organism evidence="7 8">
    <name type="scientific">endosymbiont of Galathealinum brachiosum</name>
    <dbReference type="NCBI Taxonomy" id="2200906"/>
    <lineage>
        <taxon>Bacteria</taxon>
        <taxon>Pseudomonadati</taxon>
        <taxon>Pseudomonadota</taxon>
        <taxon>Gammaproteobacteria</taxon>
        <taxon>sulfur-oxidizing symbionts</taxon>
    </lineage>
</organism>
<dbReference type="GO" id="GO:0016887">
    <property type="term" value="F:ATP hydrolysis activity"/>
    <property type="evidence" value="ECO:0007669"/>
    <property type="project" value="InterPro"/>
</dbReference>
<comment type="caution">
    <text evidence="7">The sequence shown here is derived from an EMBL/GenBank/DDBJ whole genome shotgun (WGS) entry which is preliminary data.</text>
</comment>
<keyword evidence="8" id="KW-1185">Reference proteome</keyword>
<protein>
    <recommendedName>
        <fullName evidence="6">ABC transporter domain-containing protein</fullName>
    </recommendedName>
</protein>
<evidence type="ECO:0000256" key="3">
    <source>
        <dbReference type="ARBA" id="ARBA00022458"/>
    </source>
</evidence>
<dbReference type="EMBL" id="QFXC01000008">
    <property type="protein sequence ID" value="RDH84063.1"/>
    <property type="molecule type" value="Genomic_DNA"/>
</dbReference>
<keyword evidence="3" id="KW-0536">Nodulation</keyword>
<evidence type="ECO:0000256" key="2">
    <source>
        <dbReference type="ARBA" id="ARBA00022448"/>
    </source>
</evidence>
<dbReference type="InterPro" id="IPR003439">
    <property type="entry name" value="ABC_transporter-like_ATP-bd"/>
</dbReference>
<dbReference type="Pfam" id="PF00005">
    <property type="entry name" value="ABC_tran"/>
    <property type="match status" value="1"/>
</dbReference>
<proteinExistence type="inferred from homology"/>
<evidence type="ECO:0000256" key="1">
    <source>
        <dbReference type="ARBA" id="ARBA00005417"/>
    </source>
</evidence>
<comment type="similarity">
    <text evidence="1">Belongs to the ABC transporter superfamily.</text>
</comment>
<accession>A0A370DGU4</accession>
<evidence type="ECO:0000313" key="8">
    <source>
        <dbReference type="Proteomes" id="UP000254266"/>
    </source>
</evidence>
<dbReference type="InterPro" id="IPR027417">
    <property type="entry name" value="P-loop_NTPase"/>
</dbReference>
<evidence type="ECO:0000313" key="7">
    <source>
        <dbReference type="EMBL" id="RDH84063.1"/>
    </source>
</evidence>
<sequence length="249" mass="28103">MMNELLTAKNIIPQAEHTFACAALNLQVSESSIISLVGPQSSSKTTWLNTLMGFNAMAQGDLTLLDHDVRQLSRTDWLDLQKDISYVGKDSALLSAYTLMENILLPALYHKIGGREELTAQVYNLFNELGFDDRGELNELPAFVTPLLIMYTKLARALIVKPKLLFIADVYAELSPGRMHNTRLFLNKYIKKTETSIILTTSHLEYIINDSSCFVFLSDKVTCVYRNKQELIESDVPCVKEYVSRAGFH</sequence>
<dbReference type="AlphaFoldDB" id="A0A370DGU4"/>
<dbReference type="GO" id="GO:0005524">
    <property type="term" value="F:ATP binding"/>
    <property type="evidence" value="ECO:0007669"/>
    <property type="project" value="UniProtKB-KW"/>
</dbReference>
<evidence type="ECO:0000259" key="6">
    <source>
        <dbReference type="PROSITE" id="PS50893"/>
    </source>
</evidence>
<dbReference type="PROSITE" id="PS50893">
    <property type="entry name" value="ABC_TRANSPORTER_2"/>
    <property type="match status" value="1"/>
</dbReference>
<name>A0A370DGU4_9GAMM</name>
<reference evidence="7 8" key="1">
    <citation type="journal article" date="2018" name="ISME J.">
        <title>Endosymbiont genomes yield clues of tubeworm success.</title>
        <authorList>
            <person name="Li Y."/>
            <person name="Liles M.R."/>
            <person name="Halanych K.M."/>
        </authorList>
    </citation>
    <scope>NUCLEOTIDE SEQUENCE [LARGE SCALE GENOMIC DNA]</scope>
    <source>
        <strain evidence="7">A1464</strain>
    </source>
</reference>
<keyword evidence="2" id="KW-0813">Transport</keyword>
<dbReference type="Proteomes" id="UP000254266">
    <property type="component" value="Unassembled WGS sequence"/>
</dbReference>
<evidence type="ECO:0000256" key="5">
    <source>
        <dbReference type="ARBA" id="ARBA00022840"/>
    </source>
</evidence>
<keyword evidence="4" id="KW-0547">Nucleotide-binding</keyword>
<keyword evidence="5" id="KW-0067">ATP-binding</keyword>
<evidence type="ECO:0000256" key="4">
    <source>
        <dbReference type="ARBA" id="ARBA00022741"/>
    </source>
</evidence>
<dbReference type="PANTHER" id="PTHR42711:SF5">
    <property type="entry name" value="ABC TRANSPORTER ATP-BINDING PROTEIN NATA"/>
    <property type="match status" value="1"/>
</dbReference>
<dbReference type="InterPro" id="IPR050763">
    <property type="entry name" value="ABC_transporter_ATP-binding"/>
</dbReference>
<gene>
    <name evidence="7" type="ORF">DIZ80_07985</name>
</gene>
<feature type="domain" description="ABC transporter" evidence="6">
    <location>
        <begin position="6"/>
        <end position="244"/>
    </location>
</feature>